<evidence type="ECO:0000256" key="3">
    <source>
        <dbReference type="ARBA" id="ARBA00022448"/>
    </source>
</evidence>
<gene>
    <name evidence="8" type="ORF">BLNAU_15308</name>
</gene>
<feature type="transmembrane region" description="Helical" evidence="7">
    <location>
        <begin position="53"/>
        <end position="72"/>
    </location>
</feature>
<comment type="similarity">
    <text evidence="2">Belongs to the SLC29A/ENT transporter (TC 2.A.57) family.</text>
</comment>
<name>A0ABQ9XFV4_9EUKA</name>
<evidence type="ECO:0000256" key="6">
    <source>
        <dbReference type="ARBA" id="ARBA00023136"/>
    </source>
</evidence>
<evidence type="ECO:0000256" key="4">
    <source>
        <dbReference type="ARBA" id="ARBA00022692"/>
    </source>
</evidence>
<reference evidence="8 9" key="1">
    <citation type="journal article" date="2022" name="bioRxiv">
        <title>Genomics of Preaxostyla Flagellates Illuminates Evolutionary Transitions and the Path Towards Mitochondrial Loss.</title>
        <authorList>
            <person name="Novak L.V.F."/>
            <person name="Treitli S.C."/>
            <person name="Pyrih J."/>
            <person name="Halakuc P."/>
            <person name="Pipaliya S.V."/>
            <person name="Vacek V."/>
            <person name="Brzon O."/>
            <person name="Soukal P."/>
            <person name="Eme L."/>
            <person name="Dacks J.B."/>
            <person name="Karnkowska A."/>
            <person name="Elias M."/>
            <person name="Hampl V."/>
        </authorList>
    </citation>
    <scope>NUCLEOTIDE SEQUENCE [LARGE SCALE GENOMIC DNA]</scope>
    <source>
        <strain evidence="8">NAU3</strain>
        <tissue evidence="8">Gut</tissue>
    </source>
</reference>
<dbReference type="InterPro" id="IPR002259">
    <property type="entry name" value="Eqnu_transpt"/>
</dbReference>
<comment type="subcellular location">
    <subcellularLocation>
        <location evidence="1">Membrane</location>
        <topology evidence="1">Multi-pass membrane protein</topology>
    </subcellularLocation>
</comment>
<organism evidence="8 9">
    <name type="scientific">Blattamonas nauphoetae</name>
    <dbReference type="NCBI Taxonomy" id="2049346"/>
    <lineage>
        <taxon>Eukaryota</taxon>
        <taxon>Metamonada</taxon>
        <taxon>Preaxostyla</taxon>
        <taxon>Oxymonadida</taxon>
        <taxon>Blattamonas</taxon>
    </lineage>
</organism>
<feature type="transmembrane region" description="Helical" evidence="7">
    <location>
        <begin position="78"/>
        <end position="100"/>
    </location>
</feature>
<feature type="transmembrane region" description="Helical" evidence="7">
    <location>
        <begin position="366"/>
        <end position="390"/>
    </location>
</feature>
<keyword evidence="5 7" id="KW-1133">Transmembrane helix</keyword>
<evidence type="ECO:0000256" key="7">
    <source>
        <dbReference type="SAM" id="Phobius"/>
    </source>
</evidence>
<dbReference type="PANTHER" id="PTHR10332">
    <property type="entry name" value="EQUILIBRATIVE NUCLEOSIDE TRANSPORTER"/>
    <property type="match status" value="1"/>
</dbReference>
<evidence type="ECO:0000256" key="1">
    <source>
        <dbReference type="ARBA" id="ARBA00004141"/>
    </source>
</evidence>
<feature type="transmembrane region" description="Helical" evidence="7">
    <location>
        <begin position="411"/>
        <end position="431"/>
    </location>
</feature>
<proteinExistence type="inferred from homology"/>
<evidence type="ECO:0000313" key="8">
    <source>
        <dbReference type="EMBL" id="KAK2949734.1"/>
    </source>
</evidence>
<dbReference type="Proteomes" id="UP001281761">
    <property type="component" value="Unassembled WGS sequence"/>
</dbReference>
<feature type="transmembrane region" description="Helical" evidence="7">
    <location>
        <begin position="338"/>
        <end position="360"/>
    </location>
</feature>
<dbReference type="EMBL" id="JARBJD010000150">
    <property type="protein sequence ID" value="KAK2949734.1"/>
    <property type="molecule type" value="Genomic_DNA"/>
</dbReference>
<dbReference type="Pfam" id="PF01733">
    <property type="entry name" value="Nucleoside_tran"/>
    <property type="match status" value="1"/>
</dbReference>
<comment type="caution">
    <text evidence="8">The sequence shown here is derived from an EMBL/GenBank/DDBJ whole genome shotgun (WGS) entry which is preliminary data.</text>
</comment>
<protein>
    <submittedName>
        <fullName evidence="8">Equilibrative Nucleoside Transporter</fullName>
    </submittedName>
</protein>
<accession>A0ABQ9XFV4</accession>
<feature type="transmembrane region" description="Helical" evidence="7">
    <location>
        <begin position="175"/>
        <end position="197"/>
    </location>
</feature>
<sequence length="432" mass="47408">MGRLKDQPEKDTFNLVYILFILFGAAMLSGWNAIISASAYFSECLPSKHAMNLMLVAYNVGVLPFMFSTAVYSSELNFTIFISIPFLVSAIMMICVPFICTFLKMKAAALVLMIFVALIIGICTGCLNTSVFGLGGVFAGSSAGGIMIGQGLIGLLSLIPLILHLAIPGDNTQTIGLIFFSFAAVLNLFAFVCVILFKKIPFAKLTLEEYEFSKSPELQPLLQSEDTGINSEKNDMILATKSTTQASPKGCAKIGLFVKQLWALLKRMKWYALAVFLNYFTTLFVYPSAVLSIPVPKGMFTTDWSMNLWTHIRINIFAVCDFVSRWVPGCIKFYKSPLLVMIVSCVRVGFSVILIISRWVKWMQSLPFFIIVYSIFSLTNGYHGTLIMSISADSCNIESSKRGMAGSMMAVVLNVGIAIGCFLALPLGAALR</sequence>
<feature type="transmembrane region" description="Helical" evidence="7">
    <location>
        <begin position="270"/>
        <end position="291"/>
    </location>
</feature>
<evidence type="ECO:0000256" key="5">
    <source>
        <dbReference type="ARBA" id="ARBA00022989"/>
    </source>
</evidence>
<keyword evidence="3" id="KW-0813">Transport</keyword>
<dbReference type="PANTHER" id="PTHR10332:SF10">
    <property type="entry name" value="EQUILIBRATIVE NUCLEOSIDE TRANSPORTER 4"/>
    <property type="match status" value="1"/>
</dbReference>
<feature type="transmembrane region" description="Helical" evidence="7">
    <location>
        <begin position="107"/>
        <end position="131"/>
    </location>
</feature>
<feature type="transmembrane region" description="Helical" evidence="7">
    <location>
        <begin position="15"/>
        <end position="41"/>
    </location>
</feature>
<evidence type="ECO:0000313" key="9">
    <source>
        <dbReference type="Proteomes" id="UP001281761"/>
    </source>
</evidence>
<keyword evidence="4 7" id="KW-0812">Transmembrane</keyword>
<evidence type="ECO:0000256" key="2">
    <source>
        <dbReference type="ARBA" id="ARBA00007965"/>
    </source>
</evidence>
<feature type="transmembrane region" description="Helical" evidence="7">
    <location>
        <begin position="143"/>
        <end position="163"/>
    </location>
</feature>
<keyword evidence="6 7" id="KW-0472">Membrane</keyword>
<keyword evidence="9" id="KW-1185">Reference proteome</keyword>
<dbReference type="PRINTS" id="PR01130">
    <property type="entry name" value="DERENTRNSPRT"/>
</dbReference>